<dbReference type="Proteomes" id="UP000887579">
    <property type="component" value="Unplaced"/>
</dbReference>
<organism evidence="1 2">
    <name type="scientific">Panagrolaimus sp. ES5</name>
    <dbReference type="NCBI Taxonomy" id="591445"/>
    <lineage>
        <taxon>Eukaryota</taxon>
        <taxon>Metazoa</taxon>
        <taxon>Ecdysozoa</taxon>
        <taxon>Nematoda</taxon>
        <taxon>Chromadorea</taxon>
        <taxon>Rhabditida</taxon>
        <taxon>Tylenchina</taxon>
        <taxon>Panagrolaimomorpha</taxon>
        <taxon>Panagrolaimoidea</taxon>
        <taxon>Panagrolaimidae</taxon>
        <taxon>Panagrolaimus</taxon>
    </lineage>
</organism>
<accession>A0AC34FWP8</accession>
<protein>
    <submittedName>
        <fullName evidence="2">Uncharacterized protein</fullName>
    </submittedName>
</protein>
<evidence type="ECO:0000313" key="2">
    <source>
        <dbReference type="WBParaSite" id="ES5_v2.g21786.t1"/>
    </source>
</evidence>
<reference evidence="2" key="1">
    <citation type="submission" date="2022-11" db="UniProtKB">
        <authorList>
            <consortium name="WormBaseParasite"/>
        </authorList>
    </citation>
    <scope>IDENTIFICATION</scope>
</reference>
<dbReference type="WBParaSite" id="ES5_v2.g21786.t1">
    <property type="protein sequence ID" value="ES5_v2.g21786.t1"/>
    <property type="gene ID" value="ES5_v2.g21786"/>
</dbReference>
<evidence type="ECO:0000313" key="1">
    <source>
        <dbReference type="Proteomes" id="UP000887579"/>
    </source>
</evidence>
<proteinExistence type="predicted"/>
<name>A0AC34FWP8_9BILA</name>
<sequence>MQFFKGLPQVLSKFAKRPLLQKVLPYLTAEFNTPQLIPFILPSIFIIAENASNEEFSKIVFPPLIPVFSMTNPYQTELFQIVLILLQKMSLFLQKTPEGDIKRYVLPLVYGAIMNDNIKIQELCLSIIPTIGKLVERDAMKTQLLPKLLKLALEGTVVSVSC</sequence>